<dbReference type="InterPro" id="IPR013154">
    <property type="entry name" value="ADH-like_N"/>
</dbReference>
<comment type="caution">
    <text evidence="2">The sequence shown here is derived from an EMBL/GenBank/DDBJ whole genome shotgun (WGS) entry which is preliminary data.</text>
</comment>
<dbReference type="SUPFAM" id="SSF50129">
    <property type="entry name" value="GroES-like"/>
    <property type="match status" value="1"/>
</dbReference>
<dbReference type="InterPro" id="IPR047122">
    <property type="entry name" value="Trans-enoyl_RdTase-like"/>
</dbReference>
<accession>A0A8H6I0Y3</accession>
<evidence type="ECO:0000313" key="2">
    <source>
        <dbReference type="EMBL" id="KAF6755371.1"/>
    </source>
</evidence>
<keyword evidence="3" id="KW-1185">Reference proteome</keyword>
<dbReference type="GO" id="GO:0016651">
    <property type="term" value="F:oxidoreductase activity, acting on NAD(P)H"/>
    <property type="evidence" value="ECO:0007669"/>
    <property type="project" value="InterPro"/>
</dbReference>
<dbReference type="SMART" id="SM00829">
    <property type="entry name" value="PKS_ER"/>
    <property type="match status" value="1"/>
</dbReference>
<dbReference type="InterPro" id="IPR036291">
    <property type="entry name" value="NAD(P)-bd_dom_sf"/>
</dbReference>
<feature type="domain" description="Enoyl reductase (ER)" evidence="1">
    <location>
        <begin position="16"/>
        <end position="343"/>
    </location>
</feature>
<dbReference type="PANTHER" id="PTHR45348">
    <property type="entry name" value="HYPOTHETICAL OXIDOREDUCTASE (EUROFUNG)"/>
    <property type="match status" value="1"/>
</dbReference>
<dbReference type="SUPFAM" id="SSF51735">
    <property type="entry name" value="NAD(P)-binding Rossmann-fold domains"/>
    <property type="match status" value="1"/>
</dbReference>
<proteinExistence type="predicted"/>
<dbReference type="AlphaFoldDB" id="A0A8H6I0Y3"/>
<dbReference type="Pfam" id="PF08240">
    <property type="entry name" value="ADH_N"/>
    <property type="match status" value="1"/>
</dbReference>
<dbReference type="Pfam" id="PF00107">
    <property type="entry name" value="ADH_zinc_N"/>
    <property type="match status" value="1"/>
</dbReference>
<protein>
    <submittedName>
        <fullName evidence="2">Chaperonin 10-like protein</fullName>
    </submittedName>
</protein>
<sequence length="349" mass="37455">MSPETQTALPLNAKFGDFVLDTIPVPSPGREEVLVKVTSAALNPVDWKIQKYGWWIEKYPSVFGTDLAGEVVKLGEGVSTFEIGDKVFFQGSYVHSEYNGFQQYALADIHTIAKIPSNVSVDEAATIPVTITAAYVAFYSSKPNGLGLKSPVVPGGKGKYSGTPVVVLGGASSVGQFAIQLAKLSGFSPIITTASLKHAEFLKSLGATDVVDRNVPPTKENIQKLSEKPVEIVFDSIASSQTQEDGLNILGSGGELVTVLEIEERLLKKAAAQNTEMVHALGLKTLPFHVELLREFWAHATELLESGDIKPNRVEVLPNGLKAVTGGLERLFNNKVSGVKLVVRPQESA</sequence>
<dbReference type="Proteomes" id="UP000521943">
    <property type="component" value="Unassembled WGS sequence"/>
</dbReference>
<gene>
    <name evidence="2" type="ORF">DFP72DRAFT_339730</name>
</gene>
<dbReference type="InterPro" id="IPR011032">
    <property type="entry name" value="GroES-like_sf"/>
</dbReference>
<dbReference type="PANTHER" id="PTHR45348:SF2">
    <property type="entry name" value="ZINC-TYPE ALCOHOL DEHYDROGENASE-LIKE PROTEIN C2E1P3.01"/>
    <property type="match status" value="1"/>
</dbReference>
<organism evidence="2 3">
    <name type="scientific">Ephemerocybe angulata</name>
    <dbReference type="NCBI Taxonomy" id="980116"/>
    <lineage>
        <taxon>Eukaryota</taxon>
        <taxon>Fungi</taxon>
        <taxon>Dikarya</taxon>
        <taxon>Basidiomycota</taxon>
        <taxon>Agaricomycotina</taxon>
        <taxon>Agaricomycetes</taxon>
        <taxon>Agaricomycetidae</taxon>
        <taxon>Agaricales</taxon>
        <taxon>Agaricineae</taxon>
        <taxon>Psathyrellaceae</taxon>
        <taxon>Ephemerocybe</taxon>
    </lineage>
</organism>
<evidence type="ECO:0000259" key="1">
    <source>
        <dbReference type="SMART" id="SM00829"/>
    </source>
</evidence>
<reference evidence="2 3" key="1">
    <citation type="submission" date="2020-07" db="EMBL/GenBank/DDBJ databases">
        <title>Comparative genomics of pyrophilous fungi reveals a link between fire events and developmental genes.</title>
        <authorList>
            <consortium name="DOE Joint Genome Institute"/>
            <person name="Steindorff A.S."/>
            <person name="Carver A."/>
            <person name="Calhoun S."/>
            <person name="Stillman K."/>
            <person name="Liu H."/>
            <person name="Lipzen A."/>
            <person name="Pangilinan J."/>
            <person name="Labutti K."/>
            <person name="Bruns T.D."/>
            <person name="Grigoriev I.V."/>
        </authorList>
    </citation>
    <scope>NUCLEOTIDE SEQUENCE [LARGE SCALE GENOMIC DNA]</scope>
    <source>
        <strain evidence="2 3">CBS 144469</strain>
    </source>
</reference>
<dbReference type="EMBL" id="JACGCI010000030">
    <property type="protein sequence ID" value="KAF6755371.1"/>
    <property type="molecule type" value="Genomic_DNA"/>
</dbReference>
<name>A0A8H6I0Y3_9AGAR</name>
<dbReference type="Gene3D" id="3.40.50.720">
    <property type="entry name" value="NAD(P)-binding Rossmann-like Domain"/>
    <property type="match status" value="1"/>
</dbReference>
<dbReference type="InterPro" id="IPR013149">
    <property type="entry name" value="ADH-like_C"/>
</dbReference>
<dbReference type="CDD" id="cd08249">
    <property type="entry name" value="enoyl_reductase_like"/>
    <property type="match status" value="1"/>
</dbReference>
<dbReference type="Gene3D" id="3.90.180.10">
    <property type="entry name" value="Medium-chain alcohol dehydrogenases, catalytic domain"/>
    <property type="match status" value="1"/>
</dbReference>
<dbReference type="InterPro" id="IPR020843">
    <property type="entry name" value="ER"/>
</dbReference>
<dbReference type="OrthoDB" id="3233595at2759"/>
<evidence type="ECO:0000313" key="3">
    <source>
        <dbReference type="Proteomes" id="UP000521943"/>
    </source>
</evidence>